<reference evidence="2" key="1">
    <citation type="journal article" date="2011" name="Stand. Genomic Sci.">
        <title>Genome sequence of the filamentous, gliding Thiothrix nivea neotype strain (JP2(T)).</title>
        <authorList>
            <person name="Lapidus A."/>
            <person name="Nolan M."/>
            <person name="Lucas S."/>
            <person name="Glavina Del Rio T."/>
            <person name="Tice H."/>
            <person name="Cheng J.F."/>
            <person name="Tapia R."/>
            <person name="Han C."/>
            <person name="Goodwin L."/>
            <person name="Pitluck S."/>
            <person name="Liolios K."/>
            <person name="Pagani I."/>
            <person name="Ivanova N."/>
            <person name="Huntemann M."/>
            <person name="Mavromatis K."/>
            <person name="Mikhailova N."/>
            <person name="Pati A."/>
            <person name="Chen A."/>
            <person name="Palaniappan K."/>
            <person name="Land M."/>
            <person name="Brambilla E.M."/>
            <person name="Rohde M."/>
            <person name="Abt B."/>
            <person name="Verbarg S."/>
            <person name="Goker M."/>
            <person name="Bristow J."/>
            <person name="Eisen J.A."/>
            <person name="Markowitz V."/>
            <person name="Hugenholtz P."/>
            <person name="Kyrpides N.C."/>
            <person name="Klenk H.P."/>
            <person name="Woyke T."/>
        </authorList>
    </citation>
    <scope>NUCLEOTIDE SEQUENCE [LARGE SCALE GENOMIC DNA]</scope>
    <source>
        <strain evidence="2">ATCC 35100 / DSM 5205 / JP2</strain>
    </source>
</reference>
<evidence type="ECO:0000313" key="2">
    <source>
        <dbReference type="Proteomes" id="UP000005317"/>
    </source>
</evidence>
<keyword evidence="2" id="KW-1185">Reference proteome</keyword>
<evidence type="ECO:0000313" key="1">
    <source>
        <dbReference type="EMBL" id="EIJ33550.1"/>
    </source>
</evidence>
<sequence length="226" mass="25664">MSQWEKLLVEAGLEDHKADWRKWRFIENIQLREVLLLTFGLNPASGLFYCEAPCFHDWWPCIRDKLATKSSQLAEKFGFIAYLASRKFVEPERCDESHPHYSPEACKDGYIYYDAEITAGQFAAWVSPILGEVGWELPPEFPIGKAEKSDASEKLTSQQARKHNNMLALIRAMAIDKYNYKPGERNTATGGNKGSIAVACDQQGFKIDGETVKKYLEEANEKHSPP</sequence>
<accession>A0A656HDN1</accession>
<proteinExistence type="predicted"/>
<name>A0A656HDN1_THINJ</name>
<dbReference type="Proteomes" id="UP000005317">
    <property type="component" value="Unassembled WGS sequence"/>
</dbReference>
<organism evidence="1 2">
    <name type="scientific">Thiothrix nivea (strain ATCC 35100 / DSM 5205 / JP2)</name>
    <dbReference type="NCBI Taxonomy" id="870187"/>
    <lineage>
        <taxon>Bacteria</taxon>
        <taxon>Pseudomonadati</taxon>
        <taxon>Pseudomonadota</taxon>
        <taxon>Gammaproteobacteria</taxon>
        <taxon>Thiotrichales</taxon>
        <taxon>Thiotrichaceae</taxon>
        <taxon>Thiothrix</taxon>
    </lineage>
</organism>
<gene>
    <name evidence="1" type="ORF">Thini_0925</name>
</gene>
<dbReference type="RefSeq" id="WP_002707501.1">
    <property type="nucleotide sequence ID" value="NZ_JH651384.1"/>
</dbReference>
<dbReference type="AlphaFoldDB" id="A0A656HDN1"/>
<protein>
    <submittedName>
        <fullName evidence="1">Uncharacterized protein</fullName>
    </submittedName>
</protein>
<dbReference type="EMBL" id="JH651384">
    <property type="protein sequence ID" value="EIJ33550.1"/>
    <property type="molecule type" value="Genomic_DNA"/>
</dbReference>